<evidence type="ECO:0000313" key="3">
    <source>
        <dbReference type="Proteomes" id="UP000175993"/>
    </source>
</evidence>
<organism evidence="2 3">
    <name type="scientific">Agrobacterium vitis</name>
    <name type="common">Rhizobium vitis</name>
    <dbReference type="NCBI Taxonomy" id="373"/>
    <lineage>
        <taxon>Bacteria</taxon>
        <taxon>Pseudomonadati</taxon>
        <taxon>Pseudomonadota</taxon>
        <taxon>Alphaproteobacteria</taxon>
        <taxon>Hyphomicrobiales</taxon>
        <taxon>Rhizobiaceae</taxon>
        <taxon>Rhizobium/Agrobacterium group</taxon>
        <taxon>Agrobacterium</taxon>
    </lineage>
</organism>
<dbReference type="RefSeq" id="WP_070166453.1">
    <property type="nucleotide sequence ID" value="NZ_CP118259.1"/>
</dbReference>
<dbReference type="InterPro" id="IPR006750">
    <property type="entry name" value="YdcZ"/>
</dbReference>
<feature type="transmembrane region" description="Helical" evidence="1">
    <location>
        <begin position="93"/>
        <end position="112"/>
    </location>
</feature>
<sequence length="144" mass="15158">MMVSILFAAIAGVLISLSRQLNGRLSLTTTALVASFWNHIVGFAVLTILGLAYGELSRPDVFEAPLYAFWGGTLGVIFVASGSWLIARIGATATAILIIAGQMGTGLILDILHGTEMSYTFTGLGLAMILGGVALIQRREAEET</sequence>
<feature type="transmembrane region" description="Helical" evidence="1">
    <location>
        <begin position="119"/>
        <end position="137"/>
    </location>
</feature>
<keyword evidence="1" id="KW-1133">Transmembrane helix</keyword>
<dbReference type="Proteomes" id="UP000175993">
    <property type="component" value="Unassembled WGS sequence"/>
</dbReference>
<feature type="transmembrane region" description="Helical" evidence="1">
    <location>
        <begin position="36"/>
        <end position="54"/>
    </location>
</feature>
<proteinExistence type="predicted"/>
<dbReference type="Pfam" id="PF04657">
    <property type="entry name" value="DMT_YdcZ"/>
    <property type="match status" value="1"/>
</dbReference>
<dbReference type="PANTHER" id="PTHR34821:SF2">
    <property type="entry name" value="INNER MEMBRANE PROTEIN YDCZ"/>
    <property type="match status" value="1"/>
</dbReference>
<dbReference type="EMBL" id="MBEV02000024">
    <property type="protein sequence ID" value="MUP08086.1"/>
    <property type="molecule type" value="Genomic_DNA"/>
</dbReference>
<comment type="caution">
    <text evidence="2">The sequence shown here is derived from an EMBL/GenBank/DDBJ whole genome shotgun (WGS) entry which is preliminary data.</text>
</comment>
<dbReference type="PANTHER" id="PTHR34821">
    <property type="entry name" value="INNER MEMBRANE PROTEIN YDCZ"/>
    <property type="match status" value="1"/>
</dbReference>
<feature type="transmembrane region" description="Helical" evidence="1">
    <location>
        <begin position="66"/>
        <end position="87"/>
    </location>
</feature>
<keyword evidence="1" id="KW-0812">Transmembrane</keyword>
<dbReference type="AlphaFoldDB" id="A0ABD6GKL5"/>
<evidence type="ECO:0000313" key="2">
    <source>
        <dbReference type="EMBL" id="MUP08086.1"/>
    </source>
</evidence>
<name>A0ABD6GKL5_AGRVI</name>
<evidence type="ECO:0000256" key="1">
    <source>
        <dbReference type="SAM" id="Phobius"/>
    </source>
</evidence>
<gene>
    <name evidence="2" type="ORF">BBI04_025220</name>
</gene>
<protein>
    <submittedName>
        <fullName evidence="2">EamA-like transporter family protein</fullName>
    </submittedName>
</protein>
<keyword evidence="1" id="KW-0472">Membrane</keyword>
<reference evidence="2 3" key="1">
    <citation type="submission" date="2019-11" db="EMBL/GenBank/DDBJ databases">
        <title>Whole-genome sequencing of Allorhizobium vitis.</title>
        <authorList>
            <person name="Gan H.M."/>
            <person name="Savka M.A."/>
        </authorList>
    </citation>
    <scope>NUCLEOTIDE SEQUENCE [LARGE SCALE GENOMIC DNA]</scope>
    <source>
        <strain evidence="2 3">AB4</strain>
    </source>
</reference>
<accession>A0ABD6GKL5</accession>